<dbReference type="GO" id="GO:0006508">
    <property type="term" value="P:proteolysis"/>
    <property type="evidence" value="ECO:0007669"/>
    <property type="project" value="InterPro"/>
</dbReference>
<evidence type="ECO:0000313" key="3">
    <source>
        <dbReference type="Proteomes" id="UP000199603"/>
    </source>
</evidence>
<dbReference type="SUPFAM" id="SSF55166">
    <property type="entry name" value="Hedgehog/DD-peptidase"/>
    <property type="match status" value="1"/>
</dbReference>
<dbReference type="Pfam" id="PF02557">
    <property type="entry name" value="VanY"/>
    <property type="match status" value="1"/>
</dbReference>
<dbReference type="InterPro" id="IPR009045">
    <property type="entry name" value="Zn_M74/Hedgehog-like"/>
</dbReference>
<dbReference type="PROSITE" id="PS50890">
    <property type="entry name" value="PUA"/>
    <property type="match status" value="1"/>
</dbReference>
<keyword evidence="2" id="KW-0378">Hydrolase</keyword>
<dbReference type="EMBL" id="FNAG01000001">
    <property type="protein sequence ID" value="SDD09034.1"/>
    <property type="molecule type" value="Genomic_DNA"/>
</dbReference>
<accession>A0A1G6RXC1</accession>
<dbReference type="InterPro" id="IPR003709">
    <property type="entry name" value="VanY-like_core_dom"/>
</dbReference>
<dbReference type="CDD" id="cd14852">
    <property type="entry name" value="LD-carboxypeptidase"/>
    <property type="match status" value="1"/>
</dbReference>
<reference evidence="2 3" key="1">
    <citation type="submission" date="2016-10" db="EMBL/GenBank/DDBJ databases">
        <authorList>
            <person name="de Groot N.N."/>
        </authorList>
    </citation>
    <scope>NUCLEOTIDE SEQUENCE [LARGE SCALE GENOMIC DNA]</scope>
    <source>
        <strain evidence="2 3">DSM 16957</strain>
    </source>
</reference>
<sequence length="284" mass="31723">MPSKPPSPALPLPLLVSLGLPMRYLRALAAAIRRPYRSSIQVNAGRFELLPASCVQPKGNRSWRQRSCATWALRDRRDGRIVQWLPTEATRPHRSLGRALPARDAQAARRLQHALGLRKLTRASLPSHAEPATMRQAGKDRYGRPLWLSAEAGRAWLAMQRAAAREGIRLEAISGFRSVEYQAAIIRRKLKRGLGIEQILAINAAPGESEHHSGRALDMSCPGEPPAEVSFEHTPAFAWLQTKAGHFGFRLSYPRGNPFGIVYEPWHWCWHPPARGSLRQRGGD</sequence>
<dbReference type="PANTHER" id="PTHR34385:SF1">
    <property type="entry name" value="PEPTIDOGLYCAN L-ALANYL-D-GLUTAMATE ENDOPEPTIDASE CWLK"/>
    <property type="match status" value="1"/>
</dbReference>
<keyword evidence="3" id="KW-1185">Reference proteome</keyword>
<dbReference type="STRING" id="265719.SAMN04488509_101151"/>
<dbReference type="GO" id="GO:0004180">
    <property type="term" value="F:carboxypeptidase activity"/>
    <property type="evidence" value="ECO:0007669"/>
    <property type="project" value="UniProtKB-KW"/>
</dbReference>
<name>A0A1G6RXC1_9GAMM</name>
<organism evidence="2 3">
    <name type="scientific">Aquimonas voraii</name>
    <dbReference type="NCBI Taxonomy" id="265719"/>
    <lineage>
        <taxon>Bacteria</taxon>
        <taxon>Pseudomonadati</taxon>
        <taxon>Pseudomonadota</taxon>
        <taxon>Gammaproteobacteria</taxon>
        <taxon>Lysobacterales</taxon>
        <taxon>Lysobacteraceae</taxon>
        <taxon>Aquimonas</taxon>
    </lineage>
</organism>
<protein>
    <submittedName>
        <fullName evidence="2">D-Ala-D-Ala carboxypeptidase. Metallo peptidase. MEROPS family M15B</fullName>
    </submittedName>
</protein>
<proteinExistence type="predicted"/>
<gene>
    <name evidence="2" type="ORF">SAMN04488509_101151</name>
</gene>
<dbReference type="AlphaFoldDB" id="A0A1G6RXC1"/>
<evidence type="ECO:0000259" key="1">
    <source>
        <dbReference type="Pfam" id="PF02557"/>
    </source>
</evidence>
<dbReference type="Proteomes" id="UP000199603">
    <property type="component" value="Unassembled WGS sequence"/>
</dbReference>
<keyword evidence="2" id="KW-0121">Carboxypeptidase</keyword>
<keyword evidence="2" id="KW-0645">Protease</keyword>
<evidence type="ECO:0000313" key="2">
    <source>
        <dbReference type="EMBL" id="SDD09034.1"/>
    </source>
</evidence>
<dbReference type="PANTHER" id="PTHR34385">
    <property type="entry name" value="D-ALANYL-D-ALANINE CARBOXYPEPTIDASE"/>
    <property type="match status" value="1"/>
</dbReference>
<dbReference type="InterPro" id="IPR058193">
    <property type="entry name" value="VanY/YodJ_core_dom"/>
</dbReference>
<feature type="domain" description="D-alanyl-D-alanine carboxypeptidase-like core" evidence="1">
    <location>
        <begin position="147"/>
        <end position="272"/>
    </location>
</feature>
<dbReference type="InterPro" id="IPR052179">
    <property type="entry name" value="DD-CPase-like"/>
</dbReference>
<dbReference type="Gene3D" id="3.30.1380.10">
    <property type="match status" value="1"/>
</dbReference>